<dbReference type="GO" id="GO:0008483">
    <property type="term" value="F:transaminase activity"/>
    <property type="evidence" value="ECO:0007669"/>
    <property type="project" value="UniProtKB-KW"/>
</dbReference>
<dbReference type="Gene3D" id="3.40.640.10">
    <property type="entry name" value="Type I PLP-dependent aspartate aminotransferase-like (Major domain)"/>
    <property type="match status" value="1"/>
</dbReference>
<organism evidence="5 6">
    <name type="scientific">Gordonia humi</name>
    <dbReference type="NCBI Taxonomy" id="686429"/>
    <lineage>
        <taxon>Bacteria</taxon>
        <taxon>Bacillati</taxon>
        <taxon>Actinomycetota</taxon>
        <taxon>Actinomycetes</taxon>
        <taxon>Mycobacteriales</taxon>
        <taxon>Gordoniaceae</taxon>
        <taxon>Gordonia</taxon>
    </lineage>
</organism>
<dbReference type="RefSeq" id="WP_183371886.1">
    <property type="nucleotide sequence ID" value="NZ_BAABHL010000126.1"/>
</dbReference>
<evidence type="ECO:0000259" key="4">
    <source>
        <dbReference type="Pfam" id="PF00155"/>
    </source>
</evidence>
<keyword evidence="3 5" id="KW-0808">Transferase</keyword>
<sequence length="358" mass="38878">MTIDVPDHLRDRHRHGDADVEASLVDFAVNVRPGPPDFVAEALHERVADLAAYPSDAEARTVGRLVADLHGRDESSVLLLGGAAEGFELITRLRPRHVALIQPSFTEPERVLAATGVRITHVTLDAPWALADAATPEDADLVVVGNPTNPTSVLHPREDVLALRRPGRIVVVDEAFADLTLDGDRLEPESIADVEADDVIVVRSVTKTYGLAGLRAGYLLAAPELIARMTAGRRHWAVGTLTLAALAACLSPEGRAYTRVQADAVAAERAHLVTRLAEIGLRPQAPPRAPYVLIRVPDAWRWKQALRERGFSVRSCANFEGLDADHLRLAARPPEQCDALVAAMQDVRDLFETGETIR</sequence>
<keyword evidence="3 5" id="KW-0032">Aminotransferase</keyword>
<dbReference type="InterPro" id="IPR004838">
    <property type="entry name" value="NHTrfase_class1_PyrdxlP-BS"/>
</dbReference>
<comment type="cofactor">
    <cofactor evidence="1 3">
        <name>pyridoxal 5'-phosphate</name>
        <dbReference type="ChEBI" id="CHEBI:597326"/>
    </cofactor>
</comment>
<dbReference type="SUPFAM" id="SSF53383">
    <property type="entry name" value="PLP-dependent transferases"/>
    <property type="match status" value="1"/>
</dbReference>
<dbReference type="InterPro" id="IPR015421">
    <property type="entry name" value="PyrdxlP-dep_Trfase_major"/>
</dbReference>
<reference evidence="5 6" key="1">
    <citation type="submission" date="2020-08" db="EMBL/GenBank/DDBJ databases">
        <title>Sequencing the genomes of 1000 actinobacteria strains.</title>
        <authorList>
            <person name="Klenk H.-P."/>
        </authorList>
    </citation>
    <scope>NUCLEOTIDE SEQUENCE [LARGE SCALE GENOMIC DNA]</scope>
    <source>
        <strain evidence="5 6">DSM 45298</strain>
    </source>
</reference>
<comment type="similarity">
    <text evidence="3">Belongs to the class-I pyridoxal-phosphate-dependent aminotransferase family.</text>
</comment>
<evidence type="ECO:0000256" key="2">
    <source>
        <dbReference type="ARBA" id="ARBA00022898"/>
    </source>
</evidence>
<keyword evidence="6" id="KW-1185">Reference proteome</keyword>
<dbReference type="InterPro" id="IPR015422">
    <property type="entry name" value="PyrdxlP-dep_Trfase_small"/>
</dbReference>
<dbReference type="Gene3D" id="3.90.1150.10">
    <property type="entry name" value="Aspartate Aminotransferase, domain 1"/>
    <property type="match status" value="1"/>
</dbReference>
<dbReference type="GO" id="GO:0030170">
    <property type="term" value="F:pyridoxal phosphate binding"/>
    <property type="evidence" value="ECO:0007669"/>
    <property type="project" value="InterPro"/>
</dbReference>
<evidence type="ECO:0000313" key="6">
    <source>
        <dbReference type="Proteomes" id="UP000551501"/>
    </source>
</evidence>
<evidence type="ECO:0000313" key="5">
    <source>
        <dbReference type="EMBL" id="MBB4136979.1"/>
    </source>
</evidence>
<evidence type="ECO:0000256" key="1">
    <source>
        <dbReference type="ARBA" id="ARBA00001933"/>
    </source>
</evidence>
<dbReference type="PANTHER" id="PTHR42885">
    <property type="entry name" value="HISTIDINOL-PHOSPHATE AMINOTRANSFERASE-RELATED"/>
    <property type="match status" value="1"/>
</dbReference>
<dbReference type="NCBIfam" id="NF005915">
    <property type="entry name" value="PRK07908.1"/>
    <property type="match status" value="1"/>
</dbReference>
<keyword evidence="2" id="KW-0663">Pyridoxal phosphate</keyword>
<name>A0A840F628_9ACTN</name>
<feature type="domain" description="Aminotransferase class I/classII large" evidence="4">
    <location>
        <begin position="25"/>
        <end position="343"/>
    </location>
</feature>
<comment type="caution">
    <text evidence="5">The sequence shown here is derived from an EMBL/GenBank/DDBJ whole genome shotgun (WGS) entry which is preliminary data.</text>
</comment>
<dbReference type="InterPro" id="IPR015424">
    <property type="entry name" value="PyrdxlP-dep_Trfase"/>
</dbReference>
<dbReference type="Pfam" id="PF00155">
    <property type="entry name" value="Aminotran_1_2"/>
    <property type="match status" value="1"/>
</dbReference>
<dbReference type="CDD" id="cd00609">
    <property type="entry name" value="AAT_like"/>
    <property type="match status" value="1"/>
</dbReference>
<dbReference type="PANTHER" id="PTHR42885:SF1">
    <property type="entry name" value="THREONINE-PHOSPHATE DECARBOXYLASE"/>
    <property type="match status" value="1"/>
</dbReference>
<accession>A0A840F628</accession>
<dbReference type="PROSITE" id="PS00105">
    <property type="entry name" value="AA_TRANSFER_CLASS_1"/>
    <property type="match status" value="1"/>
</dbReference>
<dbReference type="EC" id="2.6.1.-" evidence="3"/>
<dbReference type="EMBL" id="JACIFP010000001">
    <property type="protein sequence ID" value="MBB4136979.1"/>
    <property type="molecule type" value="Genomic_DNA"/>
</dbReference>
<dbReference type="Proteomes" id="UP000551501">
    <property type="component" value="Unassembled WGS sequence"/>
</dbReference>
<proteinExistence type="inferred from homology"/>
<gene>
    <name evidence="5" type="ORF">BKA16_003531</name>
</gene>
<protein>
    <recommendedName>
        <fullName evidence="3">Aminotransferase</fullName>
        <ecNumber evidence="3">2.6.1.-</ecNumber>
    </recommendedName>
</protein>
<dbReference type="AlphaFoldDB" id="A0A840F628"/>
<evidence type="ECO:0000256" key="3">
    <source>
        <dbReference type="RuleBase" id="RU000481"/>
    </source>
</evidence>
<dbReference type="InterPro" id="IPR004839">
    <property type="entry name" value="Aminotransferase_I/II_large"/>
</dbReference>